<evidence type="ECO:0000313" key="3">
    <source>
        <dbReference type="EMBL" id="KAE9402603.1"/>
    </source>
</evidence>
<dbReference type="AlphaFoldDB" id="A0A6A4HXT8"/>
<protein>
    <submittedName>
        <fullName evidence="3">Alpha/beta-hydrolase</fullName>
    </submittedName>
</protein>
<evidence type="ECO:0000259" key="2">
    <source>
        <dbReference type="Pfam" id="PF07859"/>
    </source>
</evidence>
<gene>
    <name evidence="3" type="ORF">BT96DRAFT_918114</name>
</gene>
<reference evidence="3" key="1">
    <citation type="journal article" date="2019" name="Environ. Microbiol.">
        <title>Fungal ecological strategies reflected in gene transcription - a case study of two litter decomposers.</title>
        <authorList>
            <person name="Barbi F."/>
            <person name="Kohler A."/>
            <person name="Barry K."/>
            <person name="Baskaran P."/>
            <person name="Daum C."/>
            <person name="Fauchery L."/>
            <person name="Ihrmark K."/>
            <person name="Kuo A."/>
            <person name="LaButti K."/>
            <person name="Lipzen A."/>
            <person name="Morin E."/>
            <person name="Grigoriev I.V."/>
            <person name="Henrissat B."/>
            <person name="Lindahl B."/>
            <person name="Martin F."/>
        </authorList>
    </citation>
    <scope>NUCLEOTIDE SEQUENCE</scope>
    <source>
        <strain evidence="3">JB14</strain>
    </source>
</reference>
<keyword evidence="4" id="KW-1185">Reference proteome</keyword>
<dbReference type="SUPFAM" id="SSF53474">
    <property type="entry name" value="alpha/beta-Hydrolases"/>
    <property type="match status" value="1"/>
</dbReference>
<dbReference type="GO" id="GO:0016787">
    <property type="term" value="F:hydrolase activity"/>
    <property type="evidence" value="ECO:0007669"/>
    <property type="project" value="UniProtKB-KW"/>
</dbReference>
<sequence length="294" mass="32660">MDVYLSPTATAESPAPIVLWWHGGGLLQGGRKDVPPHFLSAPVKHSLTFISADYRLAPQFRLPAILSDCADAMKFLHTKEFQTATEGRADISRVILSGSSAGGWLALLCANGIGFDAAGLPKPPTVKGNVAIYPITDLEDPFWKTPQRPVAYLDRMIAKEEVQPFIDPADSGSRVSFITLDSPRSMFYHYMLQEAILADLLLSGTNIPPNSFSVAPFLKALTSTIVPTYILHGDADTKVHVRQSRDVVEALKELNGRVEIDYEYEEIPGVDHLFDYSPECEMEKMYKFIERVFR</sequence>
<dbReference type="Proteomes" id="UP000799118">
    <property type="component" value="Unassembled WGS sequence"/>
</dbReference>
<dbReference type="InterPro" id="IPR013094">
    <property type="entry name" value="AB_hydrolase_3"/>
</dbReference>
<evidence type="ECO:0000313" key="4">
    <source>
        <dbReference type="Proteomes" id="UP000799118"/>
    </source>
</evidence>
<organism evidence="3 4">
    <name type="scientific">Gymnopus androsaceus JB14</name>
    <dbReference type="NCBI Taxonomy" id="1447944"/>
    <lineage>
        <taxon>Eukaryota</taxon>
        <taxon>Fungi</taxon>
        <taxon>Dikarya</taxon>
        <taxon>Basidiomycota</taxon>
        <taxon>Agaricomycotina</taxon>
        <taxon>Agaricomycetes</taxon>
        <taxon>Agaricomycetidae</taxon>
        <taxon>Agaricales</taxon>
        <taxon>Marasmiineae</taxon>
        <taxon>Omphalotaceae</taxon>
        <taxon>Gymnopus</taxon>
    </lineage>
</organism>
<feature type="domain" description="Alpha/beta hydrolase fold-3" evidence="2">
    <location>
        <begin position="18"/>
        <end position="141"/>
    </location>
</feature>
<accession>A0A6A4HXT8</accession>
<dbReference type="OrthoDB" id="408631at2759"/>
<dbReference type="PANTHER" id="PTHR48081">
    <property type="entry name" value="AB HYDROLASE SUPERFAMILY PROTEIN C4A8.06C"/>
    <property type="match status" value="1"/>
</dbReference>
<proteinExistence type="predicted"/>
<dbReference type="InterPro" id="IPR029058">
    <property type="entry name" value="AB_hydrolase_fold"/>
</dbReference>
<evidence type="ECO:0000256" key="1">
    <source>
        <dbReference type="ARBA" id="ARBA00022801"/>
    </source>
</evidence>
<keyword evidence="1" id="KW-0378">Hydrolase</keyword>
<dbReference type="InterPro" id="IPR050300">
    <property type="entry name" value="GDXG_lipolytic_enzyme"/>
</dbReference>
<dbReference type="Gene3D" id="3.40.50.1820">
    <property type="entry name" value="alpha/beta hydrolase"/>
    <property type="match status" value="1"/>
</dbReference>
<name>A0A6A4HXT8_9AGAR</name>
<dbReference type="PANTHER" id="PTHR48081:SF3">
    <property type="entry name" value="ALPHA_BETA HYDROLASE FOLD-3 DOMAIN-CONTAINING PROTEIN"/>
    <property type="match status" value="1"/>
</dbReference>
<dbReference type="Pfam" id="PF07859">
    <property type="entry name" value="Abhydrolase_3"/>
    <property type="match status" value="1"/>
</dbReference>
<dbReference type="EMBL" id="ML769433">
    <property type="protein sequence ID" value="KAE9402603.1"/>
    <property type="molecule type" value="Genomic_DNA"/>
</dbReference>